<protein>
    <submittedName>
        <fullName evidence="1">Uncharacterized protein</fullName>
    </submittedName>
</protein>
<dbReference type="AlphaFoldDB" id="A0A8X6TMD2"/>
<accession>A0A8X6TMD2</accession>
<evidence type="ECO:0000313" key="2">
    <source>
        <dbReference type="Proteomes" id="UP000887013"/>
    </source>
</evidence>
<evidence type="ECO:0000313" key="1">
    <source>
        <dbReference type="EMBL" id="GFT31153.1"/>
    </source>
</evidence>
<dbReference type="EMBL" id="BMAW01012947">
    <property type="protein sequence ID" value="GFT31153.1"/>
    <property type="molecule type" value="Genomic_DNA"/>
</dbReference>
<dbReference type="OrthoDB" id="6407690at2759"/>
<keyword evidence="2" id="KW-1185">Reference proteome</keyword>
<dbReference type="Proteomes" id="UP000887013">
    <property type="component" value="Unassembled WGS sequence"/>
</dbReference>
<comment type="caution">
    <text evidence="1">The sequence shown here is derived from an EMBL/GenBank/DDBJ whole genome shotgun (WGS) entry which is preliminary data.</text>
</comment>
<proteinExistence type="predicted"/>
<name>A0A8X6TMD2_NEPPI</name>
<reference evidence="1" key="1">
    <citation type="submission" date="2020-08" db="EMBL/GenBank/DDBJ databases">
        <title>Multicomponent nature underlies the extraordinary mechanical properties of spider dragline silk.</title>
        <authorList>
            <person name="Kono N."/>
            <person name="Nakamura H."/>
            <person name="Mori M."/>
            <person name="Yoshida Y."/>
            <person name="Ohtoshi R."/>
            <person name="Malay A.D."/>
            <person name="Moran D.A.P."/>
            <person name="Tomita M."/>
            <person name="Numata K."/>
            <person name="Arakawa K."/>
        </authorList>
    </citation>
    <scope>NUCLEOTIDE SEQUENCE</scope>
</reference>
<sequence length="297" mass="35714">MWCDSHETFLFDSNLDYWNKIHWYSHGTINRLQTAQAFIQDENINIRQRFHLACTYYFEDDVRTLWENMTLGYRTFLMKNIYLSSSRMVWLNTIKRRAPLNWTQITHTVERDNFSAYDSRKFSFRNHLGLLHAFSKQESPVARFISLQAAIRSRELPPFDLYLCLIQMEDSEILNTFYHLSENEKYVLIRTFLYWPLQDLFQNVVEKFRNNISNIIYSELFRFILSEKFETRWTDHDYVDLVKAFWAPLSARAKSEIAGHTMFPCLLHILENDGQQAVSVSFIRIRKIWGALRPRLF</sequence>
<organism evidence="1 2">
    <name type="scientific">Nephila pilipes</name>
    <name type="common">Giant wood spider</name>
    <name type="synonym">Nephila maculata</name>
    <dbReference type="NCBI Taxonomy" id="299642"/>
    <lineage>
        <taxon>Eukaryota</taxon>
        <taxon>Metazoa</taxon>
        <taxon>Ecdysozoa</taxon>
        <taxon>Arthropoda</taxon>
        <taxon>Chelicerata</taxon>
        <taxon>Arachnida</taxon>
        <taxon>Araneae</taxon>
        <taxon>Araneomorphae</taxon>
        <taxon>Entelegynae</taxon>
        <taxon>Araneoidea</taxon>
        <taxon>Nephilidae</taxon>
        <taxon>Nephila</taxon>
    </lineage>
</organism>
<gene>
    <name evidence="1" type="primary">NCL1_38110</name>
    <name evidence="1" type="ORF">NPIL_302011</name>
</gene>